<sequence>MKNLLVSDKVSRHYQIYNWGAAHTAQLVPAPTSLSPRSRQLNENLPVTKAIFCTLDSVVGGSKGKAFLWNTEGRRLADLLTPDDGDSVVSDVACGYDYSLATPRLATAIDSGRTNKITLWEAVGAEEARTIEEPGSSASSRFPDMNIAFTAVAAIPAVLYLVANQWMGGQLL</sequence>
<comment type="caution">
    <text evidence="2">The sequence shown here is derived from an EMBL/GenBank/DDBJ whole genome shotgun (WGS) entry which is preliminary data.</text>
</comment>
<protein>
    <submittedName>
        <fullName evidence="2">Uncharacterized protein</fullName>
    </submittedName>
</protein>
<proteinExistence type="predicted"/>
<name>A0ABR1J0C1_9AGAR</name>
<evidence type="ECO:0000313" key="3">
    <source>
        <dbReference type="Proteomes" id="UP001498398"/>
    </source>
</evidence>
<dbReference type="Proteomes" id="UP001498398">
    <property type="component" value="Unassembled WGS sequence"/>
</dbReference>
<feature type="transmembrane region" description="Helical" evidence="1">
    <location>
        <begin position="147"/>
        <end position="167"/>
    </location>
</feature>
<keyword evidence="1" id="KW-0812">Transmembrane</keyword>
<organism evidence="2 3">
    <name type="scientific">Marasmiellus scandens</name>
    <dbReference type="NCBI Taxonomy" id="2682957"/>
    <lineage>
        <taxon>Eukaryota</taxon>
        <taxon>Fungi</taxon>
        <taxon>Dikarya</taxon>
        <taxon>Basidiomycota</taxon>
        <taxon>Agaricomycotina</taxon>
        <taxon>Agaricomycetes</taxon>
        <taxon>Agaricomycetidae</taxon>
        <taxon>Agaricales</taxon>
        <taxon>Marasmiineae</taxon>
        <taxon>Omphalotaceae</taxon>
        <taxon>Marasmiellus</taxon>
    </lineage>
</organism>
<evidence type="ECO:0000256" key="1">
    <source>
        <dbReference type="SAM" id="Phobius"/>
    </source>
</evidence>
<accession>A0ABR1J0C1</accession>
<dbReference type="EMBL" id="JBANRG010000045">
    <property type="protein sequence ID" value="KAK7446056.1"/>
    <property type="molecule type" value="Genomic_DNA"/>
</dbReference>
<keyword evidence="3" id="KW-1185">Reference proteome</keyword>
<evidence type="ECO:0000313" key="2">
    <source>
        <dbReference type="EMBL" id="KAK7446056.1"/>
    </source>
</evidence>
<keyword evidence="1" id="KW-0472">Membrane</keyword>
<reference evidence="2 3" key="1">
    <citation type="submission" date="2024-01" db="EMBL/GenBank/DDBJ databases">
        <title>A draft genome for the cacao thread blight pathogen Marasmiellus scandens.</title>
        <authorList>
            <person name="Baruah I.K."/>
            <person name="Leung J."/>
            <person name="Bukari Y."/>
            <person name="Amoako-Attah I."/>
            <person name="Meinhardt L.W."/>
            <person name="Bailey B.A."/>
            <person name="Cohen S.P."/>
        </authorList>
    </citation>
    <scope>NUCLEOTIDE SEQUENCE [LARGE SCALE GENOMIC DNA]</scope>
    <source>
        <strain evidence="2 3">GH-19</strain>
    </source>
</reference>
<keyword evidence="1" id="KW-1133">Transmembrane helix</keyword>
<gene>
    <name evidence="2" type="ORF">VKT23_014679</name>
</gene>